<evidence type="ECO:0000313" key="1">
    <source>
        <dbReference type="EMBL" id="CUS05404.2"/>
    </source>
</evidence>
<evidence type="ECO:0000313" key="2">
    <source>
        <dbReference type="Proteomes" id="UP000215027"/>
    </source>
</evidence>
<dbReference type="Proteomes" id="UP000215027">
    <property type="component" value="Chromosome I"/>
</dbReference>
<dbReference type="AlphaFoldDB" id="A0A160T602"/>
<dbReference type="EMBL" id="LN890655">
    <property type="protein sequence ID" value="CUS05404.2"/>
    <property type="molecule type" value="Genomic_DNA"/>
</dbReference>
<reference evidence="1" key="1">
    <citation type="submission" date="2016-01" db="EMBL/GenBank/DDBJ databases">
        <authorList>
            <person name="Mcilroy J.S."/>
            <person name="Karst M S."/>
            <person name="Albertsen M."/>
        </authorList>
    </citation>
    <scope>NUCLEOTIDE SEQUENCE</scope>
    <source>
        <strain evidence="1">Cfx-K</strain>
    </source>
</reference>
<accession>A0A160T602</accession>
<sequence length="89" mass="9885">MADETPVRFHVTPERIEEMEFGLLMDVSSESMSNKTAGEFLAFFAVDENGHYLDTAAAMASVRRLKVSQLMTTVEQLAAQMQEASVPNE</sequence>
<proteinExistence type="predicted"/>
<organism evidence="1 2">
    <name type="scientific">Candidatus Promineifilum breve</name>
    <dbReference type="NCBI Taxonomy" id="1806508"/>
    <lineage>
        <taxon>Bacteria</taxon>
        <taxon>Bacillati</taxon>
        <taxon>Chloroflexota</taxon>
        <taxon>Ardenticatenia</taxon>
        <taxon>Candidatus Promineifilales</taxon>
        <taxon>Candidatus Promineifilaceae</taxon>
        <taxon>Candidatus Promineifilum</taxon>
    </lineage>
</organism>
<name>A0A160T602_9CHLR</name>
<dbReference type="KEGG" id="pbf:CFX0092_A3526"/>
<gene>
    <name evidence="1" type="ORF">CFX0092_A3526</name>
</gene>
<dbReference type="RefSeq" id="WP_095044621.1">
    <property type="nucleotide sequence ID" value="NZ_LN890655.1"/>
</dbReference>
<protein>
    <submittedName>
        <fullName evidence="1">Uncharacterized protein</fullName>
    </submittedName>
</protein>
<keyword evidence="2" id="KW-1185">Reference proteome</keyword>